<dbReference type="PANTHER" id="PTHR44757">
    <property type="entry name" value="DIGUANYLATE CYCLASE DGCP"/>
    <property type="match status" value="1"/>
</dbReference>
<dbReference type="GO" id="GO:0071111">
    <property type="term" value="F:cyclic-guanylate-specific phosphodiesterase activity"/>
    <property type="evidence" value="ECO:0007669"/>
    <property type="project" value="UniProtKB-EC"/>
</dbReference>
<evidence type="ECO:0000259" key="3">
    <source>
        <dbReference type="PROSITE" id="PS50883"/>
    </source>
</evidence>
<dbReference type="Pfam" id="PF00563">
    <property type="entry name" value="EAL"/>
    <property type="match status" value="1"/>
</dbReference>
<evidence type="ECO:0000313" key="6">
    <source>
        <dbReference type="EMBL" id="RSZ57298.1"/>
    </source>
</evidence>
<dbReference type="FunFam" id="3.20.20.450:FF:000001">
    <property type="entry name" value="Cyclic di-GMP phosphodiesterase yahA"/>
    <property type="match status" value="1"/>
</dbReference>
<keyword evidence="2" id="KW-1133">Transmembrane helix</keyword>
<evidence type="ECO:0000256" key="1">
    <source>
        <dbReference type="ARBA" id="ARBA00051114"/>
    </source>
</evidence>
<dbReference type="PROSITE" id="PS50887">
    <property type="entry name" value="GGDEF"/>
    <property type="match status" value="1"/>
</dbReference>
<dbReference type="PANTHER" id="PTHR44757:SF2">
    <property type="entry name" value="BIOFILM ARCHITECTURE MAINTENANCE PROTEIN MBAA"/>
    <property type="match status" value="1"/>
</dbReference>
<dbReference type="Gene3D" id="6.10.340.10">
    <property type="match status" value="1"/>
</dbReference>
<reference evidence="6 7" key="1">
    <citation type="submission" date="2018-12" db="EMBL/GenBank/DDBJ databases">
        <authorList>
            <person name="Yang E."/>
        </authorList>
    </citation>
    <scope>NUCLEOTIDE SEQUENCE [LARGE SCALE GENOMIC DNA]</scope>
    <source>
        <strain evidence="6 7">SOD</strain>
    </source>
</reference>
<dbReference type="GO" id="GO:0016020">
    <property type="term" value="C:membrane"/>
    <property type="evidence" value="ECO:0007669"/>
    <property type="project" value="InterPro"/>
</dbReference>
<feature type="transmembrane region" description="Helical" evidence="2">
    <location>
        <begin position="20"/>
        <end position="43"/>
    </location>
</feature>
<dbReference type="SMART" id="SM00052">
    <property type="entry name" value="EAL"/>
    <property type="match status" value="1"/>
</dbReference>
<gene>
    <name evidence="6" type="ORF">EJB06_19230</name>
</gene>
<keyword evidence="2" id="KW-0812">Transmembrane</keyword>
<dbReference type="InterPro" id="IPR003660">
    <property type="entry name" value="HAMP_dom"/>
</dbReference>
<dbReference type="EMBL" id="RXLQ01000010">
    <property type="protein sequence ID" value="RSZ57298.1"/>
    <property type="molecule type" value="Genomic_DNA"/>
</dbReference>
<dbReference type="InterPro" id="IPR035919">
    <property type="entry name" value="EAL_sf"/>
</dbReference>
<evidence type="ECO:0000313" key="7">
    <source>
        <dbReference type="Proteomes" id="UP000278085"/>
    </source>
</evidence>
<proteinExistence type="predicted"/>
<dbReference type="NCBIfam" id="TIGR00254">
    <property type="entry name" value="GGDEF"/>
    <property type="match status" value="1"/>
</dbReference>
<dbReference type="InterPro" id="IPR000160">
    <property type="entry name" value="GGDEF_dom"/>
</dbReference>
<dbReference type="SUPFAM" id="SSF55073">
    <property type="entry name" value="Nucleotide cyclase"/>
    <property type="match status" value="1"/>
</dbReference>
<comment type="catalytic activity">
    <reaction evidence="1">
        <text>3',3'-c-di-GMP + H2O = 5'-phosphoguanylyl(3'-&gt;5')guanosine + H(+)</text>
        <dbReference type="Rhea" id="RHEA:24902"/>
        <dbReference type="ChEBI" id="CHEBI:15377"/>
        <dbReference type="ChEBI" id="CHEBI:15378"/>
        <dbReference type="ChEBI" id="CHEBI:58754"/>
        <dbReference type="ChEBI" id="CHEBI:58805"/>
        <dbReference type="EC" id="3.1.4.52"/>
    </reaction>
    <physiologicalReaction direction="left-to-right" evidence="1">
        <dbReference type="Rhea" id="RHEA:24903"/>
    </physiologicalReaction>
</comment>
<dbReference type="Pfam" id="PF17152">
    <property type="entry name" value="CHASE8"/>
    <property type="match status" value="1"/>
</dbReference>
<accession>A0A430HIG1</accession>
<dbReference type="SUPFAM" id="SSF141868">
    <property type="entry name" value="EAL domain-like"/>
    <property type="match status" value="1"/>
</dbReference>
<dbReference type="PROSITE" id="PS50883">
    <property type="entry name" value="EAL"/>
    <property type="match status" value="1"/>
</dbReference>
<feature type="domain" description="GGDEF" evidence="5">
    <location>
        <begin position="298"/>
        <end position="431"/>
    </location>
</feature>
<dbReference type="PROSITE" id="PS50885">
    <property type="entry name" value="HAMP"/>
    <property type="match status" value="1"/>
</dbReference>
<dbReference type="Proteomes" id="UP000278085">
    <property type="component" value="Unassembled WGS sequence"/>
</dbReference>
<dbReference type="InterPro" id="IPR033417">
    <property type="entry name" value="CHASE8"/>
</dbReference>
<keyword evidence="7" id="KW-1185">Reference proteome</keyword>
<organism evidence="6 7">
    <name type="scientific">Massilia atriviolacea</name>
    <dbReference type="NCBI Taxonomy" id="2495579"/>
    <lineage>
        <taxon>Bacteria</taxon>
        <taxon>Pseudomonadati</taxon>
        <taxon>Pseudomonadota</taxon>
        <taxon>Betaproteobacteria</taxon>
        <taxon>Burkholderiales</taxon>
        <taxon>Oxalobacteraceae</taxon>
        <taxon>Telluria group</taxon>
        <taxon>Massilia</taxon>
    </lineage>
</organism>
<sequence>MKRPWQRRRTQTLSTKLTWANLVTSGTVILLSTLFLLGIQSYFFTSALVRQTQAQAAMGSENMSAAMLFGDRDAANDILAALRVVSDVQSAVVYDHADTRFASYQRDAGRAALAAPVPPMPRLASAAGDAGYTLSYRHVTVAAPLVVKRQRLGTLIVQSSLDSVYRQLALYLALTIPVMLAVLAIAQLVLSRLQRFITEPLRALSDTSAQISRLGDYAIRAEVSSLADIGMLSTAFNTMLERIQKRESELEAEITERKKVEVKLDRLAHFDNVTQLHNRHFFNDRLEAVIARAAQWRERAVVMFIDLDNFKAVNDTLGHDIGDELLRLVSRSLTDTLRPGDAIARIGGDEFAIILENVHQIDDAAMVAEKCLLRIAQPIAISGHEIHISASIGISVYPDHAANMHELLKYADSAMYYAKNSGKNAYRLFTHSMQEDARKRFTLDNNLRRALERKEFVLHYQPQIDLRSGAICGAEALIRWIHPDLGLISPADFIPVAEESGMIVAIGEWVLREACRELRTWHDDGHPIRMSINLSGRQLNEDDLVASVLAIVDDSGIDARWLELELTESMLMDASPGVIDKLHTLRRAGIALAIDDFGTGYSSMSYLKTFPVGTLKIDRSFVRDLPHSTEDAAITKAIIAIARSLKMETVAEGIETREQGECLRASGCDKAQGYHYSKPLPAAQMRALLQRGEHEALDHALPCGA</sequence>
<dbReference type="SMART" id="SM00267">
    <property type="entry name" value="GGDEF"/>
    <property type="match status" value="1"/>
</dbReference>
<dbReference type="FunFam" id="3.30.70.270:FF:000001">
    <property type="entry name" value="Diguanylate cyclase domain protein"/>
    <property type="match status" value="1"/>
</dbReference>
<protein>
    <submittedName>
        <fullName evidence="6">EAL domain-containing protein</fullName>
    </submittedName>
</protein>
<dbReference type="InterPro" id="IPR052155">
    <property type="entry name" value="Biofilm_reg_signaling"/>
</dbReference>
<dbReference type="RefSeq" id="WP_126075641.1">
    <property type="nucleotide sequence ID" value="NZ_CP051166.1"/>
</dbReference>
<dbReference type="SMART" id="SM00304">
    <property type="entry name" value="HAMP"/>
    <property type="match status" value="1"/>
</dbReference>
<dbReference type="SUPFAM" id="SSF158472">
    <property type="entry name" value="HAMP domain-like"/>
    <property type="match status" value="1"/>
</dbReference>
<dbReference type="AlphaFoldDB" id="A0A430HIG1"/>
<evidence type="ECO:0000256" key="2">
    <source>
        <dbReference type="SAM" id="Phobius"/>
    </source>
</evidence>
<dbReference type="Gene3D" id="3.20.20.450">
    <property type="entry name" value="EAL domain"/>
    <property type="match status" value="1"/>
</dbReference>
<dbReference type="Pfam" id="PF00672">
    <property type="entry name" value="HAMP"/>
    <property type="match status" value="1"/>
</dbReference>
<dbReference type="GO" id="GO:0071732">
    <property type="term" value="P:cellular response to nitric oxide"/>
    <property type="evidence" value="ECO:0007669"/>
    <property type="project" value="UniProtKB-ARBA"/>
</dbReference>
<dbReference type="CDD" id="cd01949">
    <property type="entry name" value="GGDEF"/>
    <property type="match status" value="1"/>
</dbReference>
<dbReference type="Gene3D" id="3.30.70.270">
    <property type="match status" value="1"/>
</dbReference>
<feature type="transmembrane region" description="Helical" evidence="2">
    <location>
        <begin position="168"/>
        <end position="190"/>
    </location>
</feature>
<comment type="caution">
    <text evidence="6">The sequence shown here is derived from an EMBL/GenBank/DDBJ whole genome shotgun (WGS) entry which is preliminary data.</text>
</comment>
<evidence type="ECO:0000259" key="5">
    <source>
        <dbReference type="PROSITE" id="PS50887"/>
    </source>
</evidence>
<dbReference type="GO" id="GO:0007165">
    <property type="term" value="P:signal transduction"/>
    <property type="evidence" value="ECO:0007669"/>
    <property type="project" value="InterPro"/>
</dbReference>
<dbReference type="CDD" id="cd01948">
    <property type="entry name" value="EAL"/>
    <property type="match status" value="1"/>
</dbReference>
<feature type="domain" description="EAL" evidence="3">
    <location>
        <begin position="440"/>
        <end position="693"/>
    </location>
</feature>
<feature type="domain" description="HAMP" evidence="4">
    <location>
        <begin position="195"/>
        <end position="248"/>
    </location>
</feature>
<keyword evidence="2" id="KW-0472">Membrane</keyword>
<dbReference type="InterPro" id="IPR001633">
    <property type="entry name" value="EAL_dom"/>
</dbReference>
<dbReference type="CDD" id="cd06225">
    <property type="entry name" value="HAMP"/>
    <property type="match status" value="1"/>
</dbReference>
<dbReference type="InterPro" id="IPR043128">
    <property type="entry name" value="Rev_trsase/Diguanyl_cyclase"/>
</dbReference>
<name>A0A430HIG1_9BURK</name>
<dbReference type="OrthoDB" id="9813903at2"/>
<evidence type="ECO:0000259" key="4">
    <source>
        <dbReference type="PROSITE" id="PS50885"/>
    </source>
</evidence>
<dbReference type="InterPro" id="IPR029787">
    <property type="entry name" value="Nucleotide_cyclase"/>
</dbReference>
<dbReference type="Pfam" id="PF00990">
    <property type="entry name" value="GGDEF"/>
    <property type="match status" value="1"/>
</dbReference>